<dbReference type="EMBL" id="QWEH01000002">
    <property type="protein sequence ID" value="RHW34567.1"/>
    <property type="molecule type" value="Genomic_DNA"/>
</dbReference>
<evidence type="ECO:0000313" key="4">
    <source>
        <dbReference type="EMBL" id="RHW34567.1"/>
    </source>
</evidence>
<dbReference type="SUPFAM" id="SSF49329">
    <property type="entry name" value="Cu,Zn superoxide dismutase-like"/>
    <property type="match status" value="1"/>
</dbReference>
<dbReference type="Proteomes" id="UP000285456">
    <property type="component" value="Unassembled WGS sequence"/>
</dbReference>
<gene>
    <name evidence="4" type="ORF">D1B32_05255</name>
</gene>
<dbReference type="OrthoDB" id="9792957at2"/>
<comment type="similarity">
    <text evidence="1">Belongs to the Cu-Zn superoxide dismutase family.</text>
</comment>
<feature type="compositionally biased region" description="Acidic residues" evidence="2">
    <location>
        <begin position="174"/>
        <end position="193"/>
    </location>
</feature>
<dbReference type="InterPro" id="IPR024134">
    <property type="entry name" value="SOD_Cu/Zn_/chaperone"/>
</dbReference>
<evidence type="ECO:0000256" key="1">
    <source>
        <dbReference type="ARBA" id="ARBA00010457"/>
    </source>
</evidence>
<evidence type="ECO:0000313" key="5">
    <source>
        <dbReference type="Proteomes" id="UP000285456"/>
    </source>
</evidence>
<accession>A0A417YM42</accession>
<feature type="region of interest" description="Disordered" evidence="2">
    <location>
        <begin position="168"/>
        <end position="193"/>
    </location>
</feature>
<dbReference type="AlphaFoldDB" id="A0A417YM42"/>
<protein>
    <submittedName>
        <fullName evidence="4">Superoxide dismutase family protein</fullName>
    </submittedName>
</protein>
<organism evidence="4 5">
    <name type="scientific">Oceanobacillus profundus</name>
    <dbReference type="NCBI Taxonomy" id="372463"/>
    <lineage>
        <taxon>Bacteria</taxon>
        <taxon>Bacillati</taxon>
        <taxon>Bacillota</taxon>
        <taxon>Bacilli</taxon>
        <taxon>Bacillales</taxon>
        <taxon>Bacillaceae</taxon>
        <taxon>Oceanobacillus</taxon>
    </lineage>
</organism>
<dbReference type="GO" id="GO:0005507">
    <property type="term" value="F:copper ion binding"/>
    <property type="evidence" value="ECO:0007669"/>
    <property type="project" value="InterPro"/>
</dbReference>
<dbReference type="RefSeq" id="WP_095309232.1">
    <property type="nucleotide sequence ID" value="NZ_JAMAWL010000018.1"/>
</dbReference>
<dbReference type="InterPro" id="IPR001424">
    <property type="entry name" value="SOD_Cu_Zn_dom"/>
</dbReference>
<dbReference type="PANTHER" id="PTHR10003">
    <property type="entry name" value="SUPEROXIDE DISMUTASE CU-ZN -RELATED"/>
    <property type="match status" value="1"/>
</dbReference>
<keyword evidence="5" id="KW-1185">Reference proteome</keyword>
<dbReference type="PROSITE" id="PS51257">
    <property type="entry name" value="PROKAR_LIPOPROTEIN"/>
    <property type="match status" value="1"/>
</dbReference>
<proteinExistence type="inferred from homology"/>
<reference evidence="4 5" key="1">
    <citation type="journal article" date="2007" name="Int. J. Syst. Evol. Microbiol.">
        <title>Oceanobacillus profundus sp. nov., isolated from a deep-sea sediment core.</title>
        <authorList>
            <person name="Kim Y.G."/>
            <person name="Choi D.H."/>
            <person name="Hyun S."/>
            <person name="Cho B.C."/>
        </authorList>
    </citation>
    <scope>NUCLEOTIDE SEQUENCE [LARGE SCALE GENOMIC DNA]</scope>
    <source>
        <strain evidence="4 5">DSM 18246</strain>
    </source>
</reference>
<feature type="domain" description="Superoxide dismutase copper/zinc binding" evidence="3">
    <location>
        <begin position="38"/>
        <end position="168"/>
    </location>
</feature>
<sequence>MRFMVVFITLLLLTACQSSDEITSKSVEMYNGTGDRVGTALLNEAAEGVQIELTLEGLAPGFHGIHVHEYPACKGPDFKSSGNHLDPEGKEHGLMHPDGAHLGDLPNIEADGAGLVDVELMLAEATLLDGKNSLFEKGGTSLIVTENQDDGVSQPSGNSGARIICGVIKKEDGAGESEDAPTDPTEFNEEQEE</sequence>
<dbReference type="CDD" id="cd00305">
    <property type="entry name" value="Cu-Zn_Superoxide_Dismutase"/>
    <property type="match status" value="1"/>
</dbReference>
<name>A0A417YM42_9BACI</name>
<dbReference type="Gene3D" id="2.60.40.200">
    <property type="entry name" value="Superoxide dismutase, copper/zinc binding domain"/>
    <property type="match status" value="1"/>
</dbReference>
<comment type="caution">
    <text evidence="4">The sequence shown here is derived from an EMBL/GenBank/DDBJ whole genome shotgun (WGS) entry which is preliminary data.</text>
</comment>
<dbReference type="InterPro" id="IPR036423">
    <property type="entry name" value="SOD-like_Cu/Zn_dom_sf"/>
</dbReference>
<dbReference type="Pfam" id="PF00080">
    <property type="entry name" value="Sod_Cu"/>
    <property type="match status" value="1"/>
</dbReference>
<evidence type="ECO:0000256" key="2">
    <source>
        <dbReference type="SAM" id="MobiDB-lite"/>
    </source>
</evidence>
<dbReference type="GO" id="GO:0006801">
    <property type="term" value="P:superoxide metabolic process"/>
    <property type="evidence" value="ECO:0007669"/>
    <property type="project" value="InterPro"/>
</dbReference>
<evidence type="ECO:0000259" key="3">
    <source>
        <dbReference type="Pfam" id="PF00080"/>
    </source>
</evidence>